<organism evidence="1 2">
    <name type="scientific">Peronosclerospora sorghi</name>
    <dbReference type="NCBI Taxonomy" id="230839"/>
    <lineage>
        <taxon>Eukaryota</taxon>
        <taxon>Sar</taxon>
        <taxon>Stramenopiles</taxon>
        <taxon>Oomycota</taxon>
        <taxon>Peronosporomycetes</taxon>
        <taxon>Peronosporales</taxon>
        <taxon>Peronosporaceae</taxon>
        <taxon>Peronosclerospora</taxon>
    </lineage>
</organism>
<dbReference type="EMBL" id="CM047587">
    <property type="protein sequence ID" value="KAI9907588.1"/>
    <property type="molecule type" value="Genomic_DNA"/>
</dbReference>
<evidence type="ECO:0000313" key="1">
    <source>
        <dbReference type="EMBL" id="KAI9907588.1"/>
    </source>
</evidence>
<evidence type="ECO:0000313" key="2">
    <source>
        <dbReference type="Proteomes" id="UP001163321"/>
    </source>
</evidence>
<proteinExistence type="predicted"/>
<dbReference type="Proteomes" id="UP001163321">
    <property type="component" value="Chromosome 8"/>
</dbReference>
<comment type="caution">
    <text evidence="1">The sequence shown here is derived from an EMBL/GenBank/DDBJ whole genome shotgun (WGS) entry which is preliminary data.</text>
</comment>
<sequence>MGTCAGVPIEPPEQTALLDATLAIPGVLLAGVPGAGGYDAICVVVLHESVLHSVEEVWVQWPFQQSSLSERGSTQPTKFNDFSMPISSRQQTCKRKIREADAGVEEEREAATQEQNSRAERVEQKPYSIPGLRFATESWAGRKRSNEDRHMWSQDFYPGPVFGLFDGHGGAFTADFLTRHLVKTVASMLRHHVGEKALHALQESQELSREEALRKEALFDQATILRQQLATLEDMSLASGPDRASNELRDQLTAALVEIDDETQRIATEEAARRQCRSEWSSRQHRCFLRACHDAFERIDGQLLHKNPSQDGSTALLVWFVADALDRDVSLYTVNLGDSRAVLCRGGNGVALTKDHKPDVPAERQRIERAGGYVSNVGGVFRVHTAAGAGFAVQHECSTYLAVSRAFGDRSLKVPTPLVSWTPDVARFDVQADDLFVIVACDGIWDVLSAQEAVDLVLGHVDDAKAAADALVKAAYKKGSEDNLTATVIVFGWQADVLVPHVRAKMSSKMERDEEEIDMFNL</sequence>
<gene>
    <name evidence="1" type="ORF">PsorP6_004354</name>
</gene>
<protein>
    <submittedName>
        <fullName evidence="1">Uncharacterized protein</fullName>
    </submittedName>
</protein>
<keyword evidence="2" id="KW-1185">Reference proteome</keyword>
<reference evidence="1 2" key="1">
    <citation type="journal article" date="2022" name="bioRxiv">
        <title>The genome of the oomycete Peronosclerospora sorghi, a cosmopolitan pathogen of maize and sorghum, is inflated with dispersed pseudogenes.</title>
        <authorList>
            <person name="Fletcher K."/>
            <person name="Martin F."/>
            <person name="Isakeit T."/>
            <person name="Cavanaugh K."/>
            <person name="Magill C."/>
            <person name="Michelmore R."/>
        </authorList>
    </citation>
    <scope>NUCLEOTIDE SEQUENCE [LARGE SCALE GENOMIC DNA]</scope>
    <source>
        <strain evidence="1">P6</strain>
    </source>
</reference>
<name>A0ACC0VNX5_9STRA</name>
<accession>A0ACC0VNX5</accession>